<feature type="compositionally biased region" description="Basic and acidic residues" evidence="15">
    <location>
        <begin position="330"/>
        <end position="340"/>
    </location>
</feature>
<dbReference type="InterPro" id="IPR045187">
    <property type="entry name" value="CcO_II"/>
</dbReference>
<proteinExistence type="inferred from homology"/>
<evidence type="ECO:0000256" key="14">
    <source>
        <dbReference type="PIRNR" id="PIRNR000292"/>
    </source>
</evidence>
<evidence type="ECO:0000256" key="16">
    <source>
        <dbReference type="SAM" id="Phobius"/>
    </source>
</evidence>
<evidence type="ECO:0000256" key="5">
    <source>
        <dbReference type="ARBA" id="ARBA00022660"/>
    </source>
</evidence>
<name>A0A7L9WKR7_9RHOB</name>
<gene>
    <name evidence="19" type="primary">cyoA</name>
    <name evidence="19" type="ORF">F3W81_03595</name>
</gene>
<dbReference type="SUPFAM" id="SSF81464">
    <property type="entry name" value="Cytochrome c oxidase subunit II-like, transmembrane region"/>
    <property type="match status" value="1"/>
</dbReference>
<dbReference type="PANTHER" id="PTHR22888">
    <property type="entry name" value="CYTOCHROME C OXIDASE, SUBUNIT II"/>
    <property type="match status" value="1"/>
</dbReference>
<feature type="transmembrane region" description="Helical" evidence="16">
    <location>
        <begin position="77"/>
        <end position="97"/>
    </location>
</feature>
<comment type="subcellular location">
    <subcellularLocation>
        <location evidence="1">Cell membrane</location>
        <topology evidence="1">Multi-pass membrane protein</topology>
    </subcellularLocation>
</comment>
<evidence type="ECO:0000256" key="6">
    <source>
        <dbReference type="ARBA" id="ARBA00022692"/>
    </source>
</evidence>
<dbReference type="InterPro" id="IPR034227">
    <property type="entry name" value="CuRO_UO_II"/>
</dbReference>
<evidence type="ECO:0000256" key="4">
    <source>
        <dbReference type="ARBA" id="ARBA00022475"/>
    </source>
</evidence>
<dbReference type="RefSeq" id="WP_193082300.1">
    <property type="nucleotide sequence ID" value="NZ_CP045201.1"/>
</dbReference>
<dbReference type="KEGG" id="pshq:F3W81_03595"/>
<dbReference type="SUPFAM" id="SSF49503">
    <property type="entry name" value="Cupredoxins"/>
    <property type="match status" value="1"/>
</dbReference>
<evidence type="ECO:0000256" key="15">
    <source>
        <dbReference type="SAM" id="MobiDB-lite"/>
    </source>
</evidence>
<evidence type="ECO:0000256" key="11">
    <source>
        <dbReference type="ARBA" id="ARBA00023136"/>
    </source>
</evidence>
<dbReference type="InterPro" id="IPR036257">
    <property type="entry name" value="Cyt_c_oxidase_su2_TM_sf"/>
</dbReference>
<dbReference type="GO" id="GO:0004129">
    <property type="term" value="F:cytochrome-c oxidase activity"/>
    <property type="evidence" value="ECO:0007669"/>
    <property type="project" value="UniProtKB-UniRule"/>
</dbReference>
<dbReference type="PROSITE" id="PS50857">
    <property type="entry name" value="COX2_CUA"/>
    <property type="match status" value="1"/>
</dbReference>
<evidence type="ECO:0000256" key="13">
    <source>
        <dbReference type="ARBA" id="ARBA00023288"/>
    </source>
</evidence>
<dbReference type="Proteomes" id="UP000594118">
    <property type="component" value="Chromosome"/>
</dbReference>
<dbReference type="InterPro" id="IPR011759">
    <property type="entry name" value="Cyt_c_oxidase_su2_TM_dom"/>
</dbReference>
<evidence type="ECO:0000256" key="7">
    <source>
        <dbReference type="ARBA" id="ARBA00022729"/>
    </source>
</evidence>
<evidence type="ECO:0000256" key="1">
    <source>
        <dbReference type="ARBA" id="ARBA00004651"/>
    </source>
</evidence>
<dbReference type="PROSITE" id="PS50999">
    <property type="entry name" value="COX2_TM"/>
    <property type="match status" value="1"/>
</dbReference>
<dbReference type="Pfam" id="PF06481">
    <property type="entry name" value="COX_ARM"/>
    <property type="match status" value="1"/>
</dbReference>
<dbReference type="NCBIfam" id="TIGR01433">
    <property type="entry name" value="CyoA"/>
    <property type="match status" value="1"/>
</dbReference>
<dbReference type="GO" id="GO:0042773">
    <property type="term" value="P:ATP synthesis coupled electron transport"/>
    <property type="evidence" value="ECO:0007669"/>
    <property type="project" value="TreeGrafter"/>
</dbReference>
<evidence type="ECO:0000259" key="18">
    <source>
        <dbReference type="PROSITE" id="PS50999"/>
    </source>
</evidence>
<protein>
    <recommendedName>
        <fullName evidence="14">Ubiquinol oxidase subunit 2</fullName>
    </recommendedName>
</protein>
<keyword evidence="20" id="KW-1185">Reference proteome</keyword>
<keyword evidence="11 14" id="KW-0472">Membrane</keyword>
<dbReference type="PIRSF" id="PIRSF000292">
    <property type="entry name" value="Ubi_od_II"/>
    <property type="match status" value="1"/>
</dbReference>
<dbReference type="GO" id="GO:0009486">
    <property type="term" value="F:cytochrome bo3 ubiquinol oxidase activity"/>
    <property type="evidence" value="ECO:0007669"/>
    <property type="project" value="InterPro"/>
</dbReference>
<dbReference type="AlphaFoldDB" id="A0A7L9WKR7"/>
<feature type="transmembrane region" description="Helical" evidence="16">
    <location>
        <begin position="29"/>
        <end position="53"/>
    </location>
</feature>
<dbReference type="GO" id="GO:0005507">
    <property type="term" value="F:copper ion binding"/>
    <property type="evidence" value="ECO:0007669"/>
    <property type="project" value="InterPro"/>
</dbReference>
<dbReference type="Gene3D" id="2.60.40.420">
    <property type="entry name" value="Cupredoxins - blue copper proteins"/>
    <property type="match status" value="1"/>
</dbReference>
<evidence type="ECO:0000256" key="10">
    <source>
        <dbReference type="ARBA" id="ARBA00023002"/>
    </source>
</evidence>
<keyword evidence="13" id="KW-0449">Lipoprotein</keyword>
<keyword evidence="6 16" id="KW-0812">Transmembrane</keyword>
<evidence type="ECO:0000256" key="12">
    <source>
        <dbReference type="ARBA" id="ARBA00023139"/>
    </source>
</evidence>
<evidence type="ECO:0000259" key="17">
    <source>
        <dbReference type="PROSITE" id="PS50857"/>
    </source>
</evidence>
<accession>A0A7L9WKR7</accession>
<dbReference type="InterPro" id="IPR008972">
    <property type="entry name" value="Cupredoxin"/>
</dbReference>
<dbReference type="InterPro" id="IPR006333">
    <property type="entry name" value="Cyt_o_ubiquinol_oxidase_su2"/>
</dbReference>
<dbReference type="InterPro" id="IPR002429">
    <property type="entry name" value="CcO_II-like_C"/>
</dbReference>
<sequence length="349" mass="38447">MLLLAVSLSGCQYDVLHPSGWVAGQERNLLIISVLLMLIVILPVLFMAVYFPWKYRADRPETDDYDPTFTHSNKLEVLIWGVPVLIVIALGAFTWVYTHKLDPYRPLDLAHAGEPIEVEAVSLDWKWLFIYPEYGVASVNELAMPVNRPVNFRLTSSTVMNTLSIPALSGMVYSMPAMQTKIHMIADEVGTFAGRSAHYSGPGFSQMTFDAKSMTDADFDAWIAKAKTVDTPLTRASYLELEKPSIGNDVAFYSTVEDGLFDRIRNLCVGEGKVCMDQMMMVDMHGGGGLAGIKDKAAFEYDGQRAIDGFGNLMDAPGAGLIDGNDDTDANDKPDVDKNTRSAPAMEHN</sequence>
<dbReference type="InterPro" id="IPR010514">
    <property type="entry name" value="COX_ARM"/>
</dbReference>
<keyword evidence="12" id="KW-0564">Palmitate</keyword>
<evidence type="ECO:0000256" key="8">
    <source>
        <dbReference type="ARBA" id="ARBA00022982"/>
    </source>
</evidence>
<reference evidence="19 20" key="1">
    <citation type="submission" date="2019-10" db="EMBL/GenBank/DDBJ databases">
        <title>Pseudopuniceibacterium sp. HQ09 islated from Antarctica.</title>
        <authorList>
            <person name="Liao L."/>
            <person name="Su S."/>
            <person name="Chen B."/>
            <person name="Yu Y."/>
        </authorList>
    </citation>
    <scope>NUCLEOTIDE SEQUENCE [LARGE SCALE GENOMIC DNA]</scope>
    <source>
        <strain evidence="19 20">HQ09</strain>
    </source>
</reference>
<keyword evidence="8 14" id="KW-0249">Electron transport</keyword>
<comment type="similarity">
    <text evidence="2 14">Belongs to the cytochrome c oxidase subunit 2 family.</text>
</comment>
<keyword evidence="9 16" id="KW-1133">Transmembrane helix</keyword>
<dbReference type="Gene3D" id="1.10.287.90">
    <property type="match status" value="1"/>
</dbReference>
<feature type="region of interest" description="Disordered" evidence="15">
    <location>
        <begin position="321"/>
        <end position="349"/>
    </location>
</feature>
<organism evidence="19 20">
    <name type="scientific">Pseudooceanicola spongiae</name>
    <dbReference type="NCBI Taxonomy" id="2613965"/>
    <lineage>
        <taxon>Bacteria</taxon>
        <taxon>Pseudomonadati</taxon>
        <taxon>Pseudomonadota</taxon>
        <taxon>Alphaproteobacteria</taxon>
        <taxon>Rhodobacterales</taxon>
        <taxon>Paracoccaceae</taxon>
        <taxon>Pseudooceanicola</taxon>
    </lineage>
</organism>
<evidence type="ECO:0000256" key="3">
    <source>
        <dbReference type="ARBA" id="ARBA00022448"/>
    </source>
</evidence>
<keyword evidence="4 14" id="KW-1003">Cell membrane</keyword>
<keyword evidence="10 14" id="KW-0560">Oxidoreductase</keyword>
<keyword evidence="7" id="KW-0732">Signal</keyword>
<evidence type="ECO:0000256" key="9">
    <source>
        <dbReference type="ARBA" id="ARBA00022989"/>
    </source>
</evidence>
<evidence type="ECO:0000256" key="2">
    <source>
        <dbReference type="ARBA" id="ARBA00007866"/>
    </source>
</evidence>
<keyword evidence="5 14" id="KW-0679">Respiratory chain</keyword>
<dbReference type="GO" id="GO:0016682">
    <property type="term" value="F:oxidoreductase activity, acting on diphenols and related substances as donors, oxygen as acceptor"/>
    <property type="evidence" value="ECO:0007669"/>
    <property type="project" value="InterPro"/>
</dbReference>
<feature type="domain" description="Cytochrome oxidase subunit II copper A binding" evidence="17">
    <location>
        <begin position="113"/>
        <end position="225"/>
    </location>
</feature>
<dbReference type="GO" id="GO:0005886">
    <property type="term" value="C:plasma membrane"/>
    <property type="evidence" value="ECO:0007669"/>
    <property type="project" value="UniProtKB-SubCell"/>
</dbReference>
<evidence type="ECO:0000313" key="20">
    <source>
        <dbReference type="Proteomes" id="UP000594118"/>
    </source>
</evidence>
<evidence type="ECO:0000313" key="19">
    <source>
        <dbReference type="EMBL" id="QOL79986.1"/>
    </source>
</evidence>
<dbReference type="CDD" id="cd04212">
    <property type="entry name" value="CuRO_UO_II"/>
    <property type="match status" value="1"/>
</dbReference>
<feature type="domain" description="Cytochrome oxidase subunit II transmembrane region profile" evidence="18">
    <location>
        <begin position="7"/>
        <end position="105"/>
    </location>
</feature>
<dbReference type="EMBL" id="CP045201">
    <property type="protein sequence ID" value="QOL79986.1"/>
    <property type="molecule type" value="Genomic_DNA"/>
</dbReference>
<dbReference type="PANTHER" id="PTHR22888:SF18">
    <property type="entry name" value="CYTOCHROME BO(3) UBIQUINOL OXIDASE SUBUNIT 2"/>
    <property type="match status" value="1"/>
</dbReference>
<keyword evidence="3 14" id="KW-0813">Transport</keyword>